<protein>
    <submittedName>
        <fullName evidence="1">Uncharacterized protein</fullName>
    </submittedName>
</protein>
<organism evidence="1 2">
    <name type="scientific">Nibea albiflora</name>
    <name type="common">Yellow drum</name>
    <name type="synonym">Corvina albiflora</name>
    <dbReference type="NCBI Taxonomy" id="240163"/>
    <lineage>
        <taxon>Eukaryota</taxon>
        <taxon>Metazoa</taxon>
        <taxon>Chordata</taxon>
        <taxon>Craniata</taxon>
        <taxon>Vertebrata</taxon>
        <taxon>Euteleostomi</taxon>
        <taxon>Actinopterygii</taxon>
        <taxon>Neopterygii</taxon>
        <taxon>Teleostei</taxon>
        <taxon>Neoteleostei</taxon>
        <taxon>Acanthomorphata</taxon>
        <taxon>Eupercaria</taxon>
        <taxon>Sciaenidae</taxon>
        <taxon>Nibea</taxon>
    </lineage>
</organism>
<dbReference type="Proteomes" id="UP000805704">
    <property type="component" value="Chromosome 12"/>
</dbReference>
<keyword evidence="2" id="KW-1185">Reference proteome</keyword>
<name>A0ACB7FFW8_NIBAL</name>
<reference evidence="1" key="1">
    <citation type="submission" date="2020-04" db="EMBL/GenBank/DDBJ databases">
        <title>A chromosome-scale assembly and high-density genetic map of the yellow drum (Nibea albiflora) genome.</title>
        <authorList>
            <person name="Xu D."/>
            <person name="Zhang W."/>
            <person name="Chen R."/>
            <person name="Tan P."/>
            <person name="Wang L."/>
            <person name="Song H."/>
            <person name="Tian L."/>
            <person name="Zhu Q."/>
            <person name="Wang B."/>
        </authorList>
    </citation>
    <scope>NUCLEOTIDE SEQUENCE</scope>
    <source>
        <strain evidence="1">ZJHYS-2018</strain>
    </source>
</reference>
<comment type="caution">
    <text evidence="1">The sequence shown here is derived from an EMBL/GenBank/DDBJ whole genome shotgun (WGS) entry which is preliminary data.</text>
</comment>
<dbReference type="EMBL" id="CM024800">
    <property type="protein sequence ID" value="KAG8012930.1"/>
    <property type="molecule type" value="Genomic_DNA"/>
</dbReference>
<gene>
    <name evidence="1" type="ORF">GBF38_020898</name>
</gene>
<evidence type="ECO:0000313" key="1">
    <source>
        <dbReference type="EMBL" id="KAG8012930.1"/>
    </source>
</evidence>
<evidence type="ECO:0000313" key="2">
    <source>
        <dbReference type="Proteomes" id="UP000805704"/>
    </source>
</evidence>
<proteinExistence type="predicted"/>
<sequence>MHTSVAPTTVELRESDYTYTRDGITSSPAMKDGLKYPKGDKKGSTEAPFLNNERIVKLLVRLKRKHRTPSSCVVTEWAEWDPCSVTCGLGMRRT</sequence>
<accession>A0ACB7FFW8</accession>